<dbReference type="RefSeq" id="WP_033096058.1">
    <property type="nucleotide sequence ID" value="NZ_JQED01000057.1"/>
</dbReference>
<gene>
    <name evidence="1" type="ORF">ND2E_1000</name>
</gene>
<dbReference type="Pfam" id="PF11985">
    <property type="entry name" value="Phage_Mu_Gp27"/>
    <property type="match status" value="1"/>
</dbReference>
<dbReference type="AlphaFoldDB" id="A0A099K6J8"/>
<dbReference type="InterPro" id="IPR021874">
    <property type="entry name" value="Phage_Mu_Gp27"/>
</dbReference>
<evidence type="ECO:0000313" key="2">
    <source>
        <dbReference type="Proteomes" id="UP000029843"/>
    </source>
</evidence>
<reference evidence="1 2" key="1">
    <citation type="submission" date="2014-08" db="EMBL/GenBank/DDBJ databases">
        <title>Genomic and Phenotypic Diversity of Colwellia psychrerythraea strains from Disparate Marine Basins.</title>
        <authorList>
            <person name="Techtmann S.M."/>
            <person name="Stelling S.C."/>
            <person name="Utturkar S.M."/>
            <person name="Alshibli N."/>
            <person name="Harris A."/>
            <person name="Brown S.D."/>
            <person name="Hazen T.C."/>
        </authorList>
    </citation>
    <scope>NUCLEOTIDE SEQUENCE [LARGE SCALE GENOMIC DNA]</scope>
    <source>
        <strain evidence="1 2">ND2E</strain>
    </source>
</reference>
<dbReference type="PATRIC" id="fig|28229.4.peg.4494"/>
<comment type="caution">
    <text evidence="1">The sequence shown here is derived from an EMBL/GenBank/DDBJ whole genome shotgun (WGS) entry which is preliminary data.</text>
</comment>
<accession>A0A099K6J8</accession>
<organism evidence="1 2">
    <name type="scientific">Colwellia psychrerythraea</name>
    <name type="common">Vibrio psychroerythus</name>
    <dbReference type="NCBI Taxonomy" id="28229"/>
    <lineage>
        <taxon>Bacteria</taxon>
        <taxon>Pseudomonadati</taxon>
        <taxon>Pseudomonadota</taxon>
        <taxon>Gammaproteobacteria</taxon>
        <taxon>Alteromonadales</taxon>
        <taxon>Colwelliaceae</taxon>
        <taxon>Colwellia</taxon>
    </lineage>
</organism>
<proteinExistence type="predicted"/>
<evidence type="ECO:0008006" key="3">
    <source>
        <dbReference type="Google" id="ProtNLM"/>
    </source>
</evidence>
<dbReference type="EMBL" id="JQED01000057">
    <property type="protein sequence ID" value="KGJ86434.1"/>
    <property type="molecule type" value="Genomic_DNA"/>
</dbReference>
<sequence>MMKAERKTRGKPSKVNQLPDAIKNKLDQLLRDGRLTQTAILEKINKMIDEAELDEDEQLSKSGLNRYSNKMQAIGSRIAQARAVSEQWVAKLGDKPSGDVSKILIEMVRTLAFDSVLDASNSDEPVHPKFIKDLAIGIEKLEKAATESTKREKEIRKAFAEEAAALVEDAAVQAGLTTDGANAIKREILGIA</sequence>
<name>A0A099K6J8_COLPS</name>
<evidence type="ECO:0000313" key="1">
    <source>
        <dbReference type="EMBL" id="KGJ86434.1"/>
    </source>
</evidence>
<protein>
    <recommendedName>
        <fullName evidence="3">Mu-like prophage FluMu protein gp27</fullName>
    </recommendedName>
</protein>
<dbReference type="Proteomes" id="UP000029843">
    <property type="component" value="Unassembled WGS sequence"/>
</dbReference>